<accession>A0A419VWA2</accession>
<dbReference type="AlphaFoldDB" id="A0A419VWA2"/>
<dbReference type="OrthoDB" id="9801517at2"/>
<organism evidence="10 11">
    <name type="scientific">Mangrovibacterium diazotrophicum</name>
    <dbReference type="NCBI Taxonomy" id="1261403"/>
    <lineage>
        <taxon>Bacteria</taxon>
        <taxon>Pseudomonadati</taxon>
        <taxon>Bacteroidota</taxon>
        <taxon>Bacteroidia</taxon>
        <taxon>Marinilabiliales</taxon>
        <taxon>Prolixibacteraceae</taxon>
        <taxon>Mangrovibacterium</taxon>
    </lineage>
</organism>
<gene>
    <name evidence="10" type="ORF">BC643_4130</name>
</gene>
<evidence type="ECO:0000313" key="10">
    <source>
        <dbReference type="EMBL" id="RKD86437.1"/>
    </source>
</evidence>
<dbReference type="Proteomes" id="UP000283387">
    <property type="component" value="Unassembled WGS sequence"/>
</dbReference>
<dbReference type="PANTHER" id="PTHR31727:SF6">
    <property type="entry name" value="OLEOYL-ACYL CARRIER PROTEIN THIOESTERASE 1, CHLOROPLASTIC"/>
    <property type="match status" value="1"/>
</dbReference>
<evidence type="ECO:0000256" key="3">
    <source>
        <dbReference type="ARBA" id="ARBA00022801"/>
    </source>
</evidence>
<dbReference type="Gene3D" id="3.10.129.10">
    <property type="entry name" value="Hotdog Thioesterase"/>
    <property type="match status" value="1"/>
</dbReference>
<dbReference type="SUPFAM" id="SSF54637">
    <property type="entry name" value="Thioesterase/thiol ester dehydrase-isomerase"/>
    <property type="match status" value="2"/>
</dbReference>
<keyword evidence="11" id="KW-1185">Reference proteome</keyword>
<dbReference type="InterPro" id="IPR045023">
    <property type="entry name" value="FATA/B"/>
</dbReference>
<protein>
    <submittedName>
        <fullName evidence="10">Acyl-ACP thioesterase</fullName>
    </submittedName>
</protein>
<dbReference type="GO" id="GO:0016297">
    <property type="term" value="F:fatty acyl-[ACP] hydrolase activity"/>
    <property type="evidence" value="ECO:0007669"/>
    <property type="project" value="InterPro"/>
</dbReference>
<dbReference type="GO" id="GO:0000036">
    <property type="term" value="F:acyl carrier activity"/>
    <property type="evidence" value="ECO:0007669"/>
    <property type="project" value="TreeGrafter"/>
</dbReference>
<evidence type="ECO:0000256" key="6">
    <source>
        <dbReference type="ARBA" id="ARBA00023098"/>
    </source>
</evidence>
<feature type="domain" description="Acyl-ACP thioesterase-like C-terminal" evidence="9">
    <location>
        <begin position="157"/>
        <end position="243"/>
    </location>
</feature>
<evidence type="ECO:0000256" key="5">
    <source>
        <dbReference type="ARBA" id="ARBA00022946"/>
    </source>
</evidence>
<keyword evidence="5" id="KW-0809">Transit peptide</keyword>
<evidence type="ECO:0000256" key="1">
    <source>
        <dbReference type="ARBA" id="ARBA00006500"/>
    </source>
</evidence>
<dbReference type="Pfam" id="PF20791">
    <property type="entry name" value="Acyl-ACP_TE_C"/>
    <property type="match status" value="1"/>
</dbReference>
<name>A0A419VWA2_9BACT</name>
<dbReference type="Pfam" id="PF01643">
    <property type="entry name" value="Acyl-ACP_TE"/>
    <property type="match status" value="1"/>
</dbReference>
<keyword evidence="6" id="KW-0443">Lipid metabolism</keyword>
<dbReference type="InterPro" id="IPR049427">
    <property type="entry name" value="Acyl-ACP_TE_C"/>
</dbReference>
<dbReference type="PANTHER" id="PTHR31727">
    <property type="entry name" value="OLEOYL-ACYL CARRIER PROTEIN THIOESTERASE 1, CHLOROPLASTIC"/>
    <property type="match status" value="1"/>
</dbReference>
<keyword evidence="7" id="KW-0275">Fatty acid biosynthesis</keyword>
<dbReference type="RefSeq" id="WP_120275135.1">
    <property type="nucleotide sequence ID" value="NZ_RAPN01000004.1"/>
</dbReference>
<dbReference type="EMBL" id="RAPN01000004">
    <property type="protein sequence ID" value="RKD86437.1"/>
    <property type="molecule type" value="Genomic_DNA"/>
</dbReference>
<proteinExistence type="inferred from homology"/>
<feature type="domain" description="Acyl-ACP thioesterase N-terminal hotdog" evidence="8">
    <location>
        <begin position="3"/>
        <end position="122"/>
    </location>
</feature>
<evidence type="ECO:0000259" key="8">
    <source>
        <dbReference type="Pfam" id="PF01643"/>
    </source>
</evidence>
<comment type="caution">
    <text evidence="10">The sequence shown here is derived from an EMBL/GenBank/DDBJ whole genome shotgun (WGS) entry which is preliminary data.</text>
</comment>
<sequence length="248" mass="28930">MNRHTETIQINSYQTNHFAEATIPSVMNFLLEAAWAHAQKLEWGYDLLQKNHMFWVLSRFYVEIKQLPKWQQQVKLNTWSAGTDGMYAYREFVLQNEEGETILTANSAWLILNTETKKIVLLRDHKETFPRFNGEGVCREPKRLRFKKSDAELQFNPVVYSDIDVNHHFNSVKALERVLDEYGINFQDEFEPASVEINYLKEGLPGDNLAVTRNAVGDNKFQSAIIRESDSAELSTFEIEWRKKATTF</sequence>
<reference evidence="10 11" key="1">
    <citation type="submission" date="2018-09" db="EMBL/GenBank/DDBJ databases">
        <title>Genomic Encyclopedia of Archaeal and Bacterial Type Strains, Phase II (KMG-II): from individual species to whole genera.</title>
        <authorList>
            <person name="Goeker M."/>
        </authorList>
    </citation>
    <scope>NUCLEOTIDE SEQUENCE [LARGE SCALE GENOMIC DNA]</scope>
    <source>
        <strain evidence="10 11">DSM 27148</strain>
    </source>
</reference>
<keyword evidence="2" id="KW-0444">Lipid biosynthesis</keyword>
<dbReference type="InterPro" id="IPR002864">
    <property type="entry name" value="Acyl-ACP_thioesterase_NHD"/>
</dbReference>
<dbReference type="InterPro" id="IPR029069">
    <property type="entry name" value="HotDog_dom_sf"/>
</dbReference>
<evidence type="ECO:0000256" key="2">
    <source>
        <dbReference type="ARBA" id="ARBA00022516"/>
    </source>
</evidence>
<evidence type="ECO:0000313" key="11">
    <source>
        <dbReference type="Proteomes" id="UP000283387"/>
    </source>
</evidence>
<comment type="similarity">
    <text evidence="1">Belongs to the acyl-ACP thioesterase family.</text>
</comment>
<evidence type="ECO:0000256" key="7">
    <source>
        <dbReference type="ARBA" id="ARBA00023160"/>
    </source>
</evidence>
<keyword evidence="4" id="KW-0276">Fatty acid metabolism</keyword>
<evidence type="ECO:0000259" key="9">
    <source>
        <dbReference type="Pfam" id="PF20791"/>
    </source>
</evidence>
<evidence type="ECO:0000256" key="4">
    <source>
        <dbReference type="ARBA" id="ARBA00022832"/>
    </source>
</evidence>
<dbReference type="CDD" id="cd00586">
    <property type="entry name" value="4HBT"/>
    <property type="match status" value="1"/>
</dbReference>
<keyword evidence="3" id="KW-0378">Hydrolase</keyword>